<dbReference type="PANTHER" id="PTHR47272:SF1">
    <property type="entry name" value="PIGGYBAC TRANSPOSABLE ELEMENT-DERIVED PROTEIN 3-LIKE"/>
    <property type="match status" value="1"/>
</dbReference>
<evidence type="ECO:0000313" key="14">
    <source>
        <dbReference type="Proteomes" id="UP000499080"/>
    </source>
</evidence>
<evidence type="ECO:0000256" key="2">
    <source>
        <dbReference type="ARBA" id="ARBA00006310"/>
    </source>
</evidence>
<dbReference type="InterPro" id="IPR023318">
    <property type="entry name" value="Ub_act_enz_dom_a_sf"/>
</dbReference>
<dbReference type="FunFam" id="1.10.10.520:FF:000001">
    <property type="entry name" value="NEDD8-activating enzyme E1 catalytic subunit"/>
    <property type="match status" value="1"/>
</dbReference>
<evidence type="ECO:0000256" key="11">
    <source>
        <dbReference type="PROSITE-ProRule" id="PRU10132"/>
    </source>
</evidence>
<proteinExistence type="inferred from homology"/>
<evidence type="ECO:0000256" key="6">
    <source>
        <dbReference type="ARBA" id="ARBA00022786"/>
    </source>
</evidence>
<comment type="catalytic activity">
    <reaction evidence="9">
        <text>ATP + [NEDD8 protein] + [E1 NEDD8-activating enzyme]-L-cysteine = AMP + diphosphate + [E1 NEDD8-activating enzyme]-S-[NEDD8 protein]-yl-L-cysteine.</text>
        <dbReference type="EC" id="6.2.1.64"/>
    </reaction>
</comment>
<dbReference type="OrthoDB" id="5977743at2759"/>
<evidence type="ECO:0000256" key="8">
    <source>
        <dbReference type="ARBA" id="ARBA00023624"/>
    </source>
</evidence>
<dbReference type="EMBL" id="BGPR01006038">
    <property type="protein sequence ID" value="GBN15543.1"/>
    <property type="molecule type" value="Genomic_DNA"/>
</dbReference>
<dbReference type="AlphaFoldDB" id="A0A4Y2LNG0"/>
<accession>A0A4Y2LNG0</accession>
<dbReference type="InterPro" id="IPR014929">
    <property type="entry name" value="E2-binding"/>
</dbReference>
<organism evidence="13 14">
    <name type="scientific">Araneus ventricosus</name>
    <name type="common">Orbweaver spider</name>
    <name type="synonym">Epeira ventricosa</name>
    <dbReference type="NCBI Taxonomy" id="182803"/>
    <lineage>
        <taxon>Eukaryota</taxon>
        <taxon>Metazoa</taxon>
        <taxon>Ecdysozoa</taxon>
        <taxon>Arthropoda</taxon>
        <taxon>Chelicerata</taxon>
        <taxon>Arachnida</taxon>
        <taxon>Araneae</taxon>
        <taxon>Araneomorphae</taxon>
        <taxon>Entelegynae</taxon>
        <taxon>Araneoidea</taxon>
        <taxon>Araneidae</taxon>
        <taxon>Araneus</taxon>
    </lineage>
</organism>
<gene>
    <name evidence="13" type="primary">uba3_0</name>
    <name evidence="13" type="ORF">AVEN_220640_1</name>
</gene>
<dbReference type="Gene3D" id="3.40.50.720">
    <property type="entry name" value="NAD(P)-binding Rossmann-like Domain"/>
    <property type="match status" value="1"/>
</dbReference>
<dbReference type="InterPro" id="IPR033127">
    <property type="entry name" value="UBQ-activ_enz_E1_Cys_AS"/>
</dbReference>
<dbReference type="Pfam" id="PF13843">
    <property type="entry name" value="DDE_Tnp_1_7"/>
    <property type="match status" value="1"/>
</dbReference>
<evidence type="ECO:0000259" key="12">
    <source>
        <dbReference type="SMART" id="SM01181"/>
    </source>
</evidence>
<dbReference type="Pfam" id="PF00899">
    <property type="entry name" value="ThiF"/>
    <property type="match status" value="1"/>
</dbReference>
<dbReference type="PROSITE" id="PS00865">
    <property type="entry name" value="UBIQUITIN_ACTIVAT_2"/>
    <property type="match status" value="1"/>
</dbReference>
<evidence type="ECO:0000256" key="4">
    <source>
        <dbReference type="ARBA" id="ARBA00022598"/>
    </source>
</evidence>
<sequence>MGFAHKFEIYSGQENYPKFRRDGGPDIGASGNVVIRLSREIPRNQNYKLYFDRYYSSLNLSVYLFQQGIQCVGTIQRNRIPSCKFRNDQELKKEPRGFSEEFSTNFESVDISTGLYKDNSNVAFLSTFVGEMPKSEVRRFDRKKKQHIMVPCPAVVSVYNSHMGNVDLLDSNIGRHHIKVRSKRWYMRLFFHLVDTIVINAWILYRRMLKETDRTDPSMTQKMFRTILAETLCRIGPELKERGRPSTSDPIETKRIKHKGYSLPRKDVRLDPFNHWPIWNAKRTTCKNPNCKGYTYVIAADVGKPKAEVAAAHINKRIAGCNVIPHYKKIQDFDESFYRKFHIIVCGLDSIVARRWINGMLVGINTEESEQDGAIIPMIDGGTEGFKGNVRVMLPSITACIDCTLDLYPPQVTFPLCTIAQTPRLPEHCIEYVKVLLWPRERPDTSIDGDDPEHVRWIYERALERAAEYNIPGVTYRLTQGVIKNIIPAVASTNAVIAAACATEVFKIATSSYLSLNNYMVFNDVDGIYTYTFEAEKKDNCLACSQKVHSLTFSETDKLQTVVDFLIENADYQMKSPGLTTNVSGKNKTLYMQSVASIEEATRPNLKKTLKELGIVDGQQVVVADSTTPSSLIFKLNLTSKMES</sequence>
<dbReference type="InterPro" id="IPR035985">
    <property type="entry name" value="Ubiquitin-activating_enz"/>
</dbReference>
<reference evidence="13 14" key="1">
    <citation type="journal article" date="2019" name="Sci. Rep.">
        <title>Orb-weaving spider Araneus ventricosus genome elucidates the spidroin gene catalogue.</title>
        <authorList>
            <person name="Kono N."/>
            <person name="Nakamura H."/>
            <person name="Ohtoshi R."/>
            <person name="Moran D.A.P."/>
            <person name="Shinohara A."/>
            <person name="Yoshida Y."/>
            <person name="Fujiwara M."/>
            <person name="Mori M."/>
            <person name="Tomita M."/>
            <person name="Arakawa K."/>
        </authorList>
    </citation>
    <scope>NUCLEOTIDE SEQUENCE [LARGE SCALE GENOMIC DNA]</scope>
</reference>
<name>A0A4Y2LNG0_ARAVE</name>
<evidence type="ECO:0000256" key="10">
    <source>
        <dbReference type="ARBA" id="ARBA00083434"/>
    </source>
</evidence>
<dbReference type="GO" id="GO:0005524">
    <property type="term" value="F:ATP binding"/>
    <property type="evidence" value="ECO:0007669"/>
    <property type="project" value="UniProtKB-KW"/>
</dbReference>
<keyword evidence="14" id="KW-1185">Reference proteome</keyword>
<dbReference type="Gene3D" id="1.10.10.520">
    <property type="entry name" value="Ubiquitin activating enzymes (Uba3). Chain: B, domain 2"/>
    <property type="match status" value="1"/>
</dbReference>
<dbReference type="InterPro" id="IPR000594">
    <property type="entry name" value="ThiF_NAD_FAD-bd"/>
</dbReference>
<dbReference type="InterPro" id="IPR029526">
    <property type="entry name" value="PGBD"/>
</dbReference>
<comment type="pathway">
    <text evidence="1">Protein modification; protein neddylation.</text>
</comment>
<comment type="caution">
    <text evidence="13">The sequence shown here is derived from an EMBL/GenBank/DDBJ whole genome shotgun (WGS) entry which is preliminary data.</text>
</comment>
<keyword evidence="4" id="KW-0436">Ligase</keyword>
<protein>
    <recommendedName>
        <fullName evidence="3">NEDD8-activating enzyme E1 catalytic subunit</fullName>
        <ecNumber evidence="8">6.2.1.64</ecNumber>
    </recommendedName>
    <alternativeName>
        <fullName evidence="10">Ubiquitin-activating enzyme 3 homolog</fullName>
    </alternativeName>
</protein>
<dbReference type="SMART" id="SM01181">
    <property type="entry name" value="E2_bind"/>
    <property type="match status" value="1"/>
</dbReference>
<evidence type="ECO:0000313" key="13">
    <source>
        <dbReference type="EMBL" id="GBN15543.1"/>
    </source>
</evidence>
<evidence type="ECO:0000256" key="9">
    <source>
        <dbReference type="ARBA" id="ARBA00024626"/>
    </source>
</evidence>
<comment type="similarity">
    <text evidence="2">Belongs to the ubiquitin-activating E1 family. UBA3 subfamily.</text>
</comment>
<keyword evidence="6" id="KW-0833">Ubl conjugation pathway</keyword>
<keyword evidence="5" id="KW-0547">Nucleotide-binding</keyword>
<dbReference type="EC" id="6.2.1.64" evidence="8"/>
<dbReference type="Pfam" id="PF08825">
    <property type="entry name" value="E2_bind"/>
    <property type="match status" value="1"/>
</dbReference>
<dbReference type="SUPFAM" id="SSF69572">
    <property type="entry name" value="Activating enzymes of the ubiquitin-like proteins"/>
    <property type="match status" value="1"/>
</dbReference>
<dbReference type="GO" id="GO:0045116">
    <property type="term" value="P:protein neddylation"/>
    <property type="evidence" value="ECO:0007669"/>
    <property type="project" value="UniProtKB-UniPathway"/>
</dbReference>
<evidence type="ECO:0000256" key="1">
    <source>
        <dbReference type="ARBA" id="ARBA00005032"/>
    </source>
</evidence>
<feature type="domain" description="E2 binding" evidence="12">
    <location>
        <begin position="551"/>
        <end position="639"/>
    </location>
</feature>
<feature type="active site" description="Glycyl thioester intermediate" evidence="11">
    <location>
        <position position="417"/>
    </location>
</feature>
<dbReference type="PANTHER" id="PTHR47272">
    <property type="entry name" value="DDE_TNP_1_7 DOMAIN-CONTAINING PROTEIN"/>
    <property type="match status" value="1"/>
</dbReference>
<dbReference type="FunFam" id="3.10.290.20:FF:000001">
    <property type="entry name" value="NEDD8-activating enzyme E1 catalytic subunit, variant"/>
    <property type="match status" value="1"/>
</dbReference>
<evidence type="ECO:0000256" key="5">
    <source>
        <dbReference type="ARBA" id="ARBA00022741"/>
    </source>
</evidence>
<dbReference type="UniPathway" id="UPA00885"/>
<evidence type="ECO:0000256" key="3">
    <source>
        <dbReference type="ARBA" id="ARBA00015203"/>
    </source>
</evidence>
<keyword evidence="7" id="KW-0067">ATP-binding</keyword>
<dbReference type="GO" id="GO:0019781">
    <property type="term" value="F:NEDD8 activating enzyme activity"/>
    <property type="evidence" value="ECO:0007669"/>
    <property type="project" value="UniProtKB-EC"/>
</dbReference>
<evidence type="ECO:0000256" key="7">
    <source>
        <dbReference type="ARBA" id="ARBA00022840"/>
    </source>
</evidence>
<dbReference type="Proteomes" id="UP000499080">
    <property type="component" value="Unassembled WGS sequence"/>
</dbReference>
<dbReference type="Gene3D" id="3.10.290.20">
    <property type="entry name" value="Ubiquitin-like 2 activating enzyme e1b. Chain: B, domain 3"/>
    <property type="match status" value="1"/>
</dbReference>